<dbReference type="AlphaFoldDB" id="A0A5C5S704"/>
<evidence type="ECO:0000256" key="1">
    <source>
        <dbReference type="SAM" id="Phobius"/>
    </source>
</evidence>
<keyword evidence="1" id="KW-1133">Transmembrane helix</keyword>
<dbReference type="OrthoDB" id="5191769at2"/>
<keyword evidence="1" id="KW-0472">Membrane</keyword>
<evidence type="ECO:0000313" key="3">
    <source>
        <dbReference type="Proteomes" id="UP000319375"/>
    </source>
</evidence>
<dbReference type="RefSeq" id="WP_146485264.1">
    <property type="nucleotide sequence ID" value="NZ_VIGX01000001.1"/>
</dbReference>
<keyword evidence="3" id="KW-1185">Reference proteome</keyword>
<proteinExistence type="predicted"/>
<reference evidence="2 3" key="1">
    <citation type="submission" date="2019-06" db="EMBL/GenBank/DDBJ databases">
        <title>Tsukamurella conjunctivitidis sp. nov., Tsukamurella assacharolytica sp. nov. and Tsukamurella sputae sp. nov. isolated from patients with conjunctivitis, bacteraemia (lymphoma) and respiratory infection (sputum) in Hong Kong.</title>
        <authorList>
            <person name="Teng J.L.L."/>
            <person name="Lee H.H."/>
            <person name="Fong J.Y.H."/>
            <person name="Fok K.M.N."/>
            <person name="Lau S.K.P."/>
            <person name="Woo P.C.Y."/>
        </authorList>
    </citation>
    <scope>NUCLEOTIDE SEQUENCE [LARGE SCALE GENOMIC DNA]</scope>
    <source>
        <strain evidence="2 3">HKU72</strain>
    </source>
</reference>
<dbReference type="EMBL" id="VIGX01000001">
    <property type="protein sequence ID" value="TWS30630.1"/>
    <property type="molecule type" value="Genomic_DNA"/>
</dbReference>
<dbReference type="InterPro" id="IPR019662">
    <property type="entry name" value="DUF2516"/>
</dbReference>
<comment type="caution">
    <text evidence="2">The sequence shown here is derived from an EMBL/GenBank/DDBJ whole genome shotgun (WGS) entry which is preliminary data.</text>
</comment>
<evidence type="ECO:0000313" key="2">
    <source>
        <dbReference type="EMBL" id="TWS30630.1"/>
    </source>
</evidence>
<protein>
    <submittedName>
        <fullName evidence="2">DUF2516 family protein</fullName>
    </submittedName>
</protein>
<dbReference type="Proteomes" id="UP000319375">
    <property type="component" value="Unassembled WGS sequence"/>
</dbReference>
<feature type="transmembrane region" description="Helical" evidence="1">
    <location>
        <begin position="55"/>
        <end position="85"/>
    </location>
</feature>
<accession>A0A5C5S704</accession>
<organism evidence="2 3">
    <name type="scientific">Tsukamurella conjunctivitidis</name>
    <dbReference type="NCBI Taxonomy" id="2592068"/>
    <lineage>
        <taxon>Bacteria</taxon>
        <taxon>Bacillati</taxon>
        <taxon>Actinomycetota</taxon>
        <taxon>Actinomycetes</taxon>
        <taxon>Mycobacteriales</taxon>
        <taxon>Tsukamurellaceae</taxon>
        <taxon>Tsukamurella</taxon>
    </lineage>
</organism>
<dbReference type="Pfam" id="PF10724">
    <property type="entry name" value="DUF2516"/>
    <property type="match status" value="1"/>
</dbReference>
<sequence length="99" mass="10714">MDVFLTGLNTASALAYLVITLALLAAAVFSIIHALRAPADAFTAAGKWQKKGWMLVLLLCLLLVLAGLNYMGTVLGAIGILVYLLDVKPKLDEVRRPRY</sequence>
<keyword evidence="1" id="KW-0812">Transmembrane</keyword>
<name>A0A5C5S704_9ACTN</name>
<feature type="transmembrane region" description="Helical" evidence="1">
    <location>
        <begin position="13"/>
        <end position="35"/>
    </location>
</feature>
<gene>
    <name evidence="2" type="ORF">FK530_01805</name>
</gene>